<proteinExistence type="predicted"/>
<accession>A0A0L9TPH0</accession>
<dbReference type="EMBL" id="CM003371">
    <property type="protein sequence ID" value="KOM32372.1"/>
    <property type="molecule type" value="Genomic_DNA"/>
</dbReference>
<protein>
    <submittedName>
        <fullName evidence="1">Uncharacterized protein</fullName>
    </submittedName>
</protein>
<dbReference type="Proteomes" id="UP000053144">
    <property type="component" value="Chromosome 1"/>
</dbReference>
<dbReference type="Gramene" id="KOM32372">
    <property type="protein sequence ID" value="KOM32372"/>
    <property type="gene ID" value="LR48_Vigan01g192800"/>
</dbReference>
<sequence length="107" mass="12303">MLTFLLDHHGKDAINGRKRIQEQDLETYNKKTLIKTLQESYDEIMLMIGPCGTGAYMERAKVVQLLPKGFKCSVIVRDEFGTLLKAIKIFLELCNAKQITLRKSSRR</sequence>
<evidence type="ECO:0000313" key="1">
    <source>
        <dbReference type="EMBL" id="KOM32372.1"/>
    </source>
</evidence>
<evidence type="ECO:0000313" key="2">
    <source>
        <dbReference type="Proteomes" id="UP000053144"/>
    </source>
</evidence>
<gene>
    <name evidence="1" type="ORF">LR48_Vigan01g192800</name>
</gene>
<name>A0A0L9TPH0_PHAAN</name>
<dbReference type="AlphaFoldDB" id="A0A0L9TPH0"/>
<organism evidence="1 2">
    <name type="scientific">Phaseolus angularis</name>
    <name type="common">Azuki bean</name>
    <name type="synonym">Vigna angularis</name>
    <dbReference type="NCBI Taxonomy" id="3914"/>
    <lineage>
        <taxon>Eukaryota</taxon>
        <taxon>Viridiplantae</taxon>
        <taxon>Streptophyta</taxon>
        <taxon>Embryophyta</taxon>
        <taxon>Tracheophyta</taxon>
        <taxon>Spermatophyta</taxon>
        <taxon>Magnoliopsida</taxon>
        <taxon>eudicotyledons</taxon>
        <taxon>Gunneridae</taxon>
        <taxon>Pentapetalae</taxon>
        <taxon>rosids</taxon>
        <taxon>fabids</taxon>
        <taxon>Fabales</taxon>
        <taxon>Fabaceae</taxon>
        <taxon>Papilionoideae</taxon>
        <taxon>50 kb inversion clade</taxon>
        <taxon>NPAAA clade</taxon>
        <taxon>indigoferoid/millettioid clade</taxon>
        <taxon>Phaseoleae</taxon>
        <taxon>Vigna</taxon>
    </lineage>
</organism>
<reference evidence="2" key="1">
    <citation type="journal article" date="2015" name="Proc. Natl. Acad. Sci. U.S.A.">
        <title>Genome sequencing of adzuki bean (Vigna angularis) provides insight into high starch and low fat accumulation and domestication.</title>
        <authorList>
            <person name="Yang K."/>
            <person name="Tian Z."/>
            <person name="Chen C."/>
            <person name="Luo L."/>
            <person name="Zhao B."/>
            <person name="Wang Z."/>
            <person name="Yu L."/>
            <person name="Li Y."/>
            <person name="Sun Y."/>
            <person name="Li W."/>
            <person name="Chen Y."/>
            <person name="Li Y."/>
            <person name="Zhang Y."/>
            <person name="Ai D."/>
            <person name="Zhao J."/>
            <person name="Shang C."/>
            <person name="Ma Y."/>
            <person name="Wu B."/>
            <person name="Wang M."/>
            <person name="Gao L."/>
            <person name="Sun D."/>
            <person name="Zhang P."/>
            <person name="Guo F."/>
            <person name="Wang W."/>
            <person name="Li Y."/>
            <person name="Wang J."/>
            <person name="Varshney R.K."/>
            <person name="Wang J."/>
            <person name="Ling H.Q."/>
            <person name="Wan P."/>
        </authorList>
    </citation>
    <scope>NUCLEOTIDE SEQUENCE</scope>
    <source>
        <strain evidence="2">cv. Jingnong 6</strain>
    </source>
</reference>